<evidence type="ECO:0000313" key="2">
    <source>
        <dbReference type="Proteomes" id="UP000320722"/>
    </source>
</evidence>
<organism evidence="1 2">
    <name type="scientific">Gimesia chilikensis</name>
    <dbReference type="NCBI Taxonomy" id="2605989"/>
    <lineage>
        <taxon>Bacteria</taxon>
        <taxon>Pseudomonadati</taxon>
        <taxon>Planctomycetota</taxon>
        <taxon>Planctomycetia</taxon>
        <taxon>Planctomycetales</taxon>
        <taxon>Planctomycetaceae</taxon>
        <taxon>Gimesia</taxon>
    </lineage>
</organism>
<dbReference type="EMBL" id="CP036347">
    <property type="protein sequence ID" value="QDU02276.1"/>
    <property type="molecule type" value="Genomic_DNA"/>
</dbReference>
<gene>
    <name evidence="1" type="ORF">V6x_19780</name>
</gene>
<name>A0A517WAJ8_9PLAN</name>
<dbReference type="AlphaFoldDB" id="A0A517WAJ8"/>
<evidence type="ECO:0008006" key="3">
    <source>
        <dbReference type="Google" id="ProtNLM"/>
    </source>
</evidence>
<sequence>MLNLSIRNASQGSQQSYVGGKPSVPAGTKLPDCKLCGQAQTFMFQVAFPSGTDWVGKTLSCFACMKCVDERFLIPEMLDNHSRGCDIPDGFLTTYDKNFAFLVFSTSDAIMIEDYEEEVAFFALETVSESTHGDFGKIGGVPDWLLEDESPATYATTTPMVFLLELMPCIKFIKVEGARPQMELDIFGNPSPSPLGYYQLFLGNTTYLFGTMGNDPLIYAITQV</sequence>
<reference evidence="1 2" key="1">
    <citation type="submission" date="2019-02" db="EMBL/GenBank/DDBJ databases">
        <title>Deep-cultivation of Planctomycetes and their phenomic and genomic characterization uncovers novel biology.</title>
        <authorList>
            <person name="Wiegand S."/>
            <person name="Jogler M."/>
            <person name="Boedeker C."/>
            <person name="Pinto D."/>
            <person name="Vollmers J."/>
            <person name="Rivas-Marin E."/>
            <person name="Kohn T."/>
            <person name="Peeters S.H."/>
            <person name="Heuer A."/>
            <person name="Rast P."/>
            <person name="Oberbeckmann S."/>
            <person name="Bunk B."/>
            <person name="Jeske O."/>
            <person name="Meyerdierks A."/>
            <person name="Storesund J.E."/>
            <person name="Kallscheuer N."/>
            <person name="Luecker S."/>
            <person name="Lage O.M."/>
            <person name="Pohl T."/>
            <person name="Merkel B.J."/>
            <person name="Hornburger P."/>
            <person name="Mueller R.-W."/>
            <person name="Bruemmer F."/>
            <person name="Labrenz M."/>
            <person name="Spormann A.M."/>
            <person name="Op den Camp H."/>
            <person name="Overmann J."/>
            <person name="Amann R."/>
            <person name="Jetten M.S.M."/>
            <person name="Mascher T."/>
            <person name="Medema M.H."/>
            <person name="Devos D.P."/>
            <person name="Kaster A.-K."/>
            <person name="Ovreas L."/>
            <person name="Rohde M."/>
            <person name="Galperin M.Y."/>
            <person name="Jogler C."/>
        </authorList>
    </citation>
    <scope>NUCLEOTIDE SEQUENCE [LARGE SCALE GENOMIC DNA]</scope>
    <source>
        <strain evidence="1 2">V6</strain>
    </source>
</reference>
<accession>A0A517WAJ8</accession>
<protein>
    <recommendedName>
        <fullName evidence="3">DUF1963 domain-containing protein</fullName>
    </recommendedName>
</protein>
<dbReference type="RefSeq" id="WP_197999797.1">
    <property type="nucleotide sequence ID" value="NZ_CP036347.1"/>
</dbReference>
<dbReference type="Proteomes" id="UP000320722">
    <property type="component" value="Chromosome"/>
</dbReference>
<proteinExistence type="predicted"/>
<evidence type="ECO:0000313" key="1">
    <source>
        <dbReference type="EMBL" id="QDU02276.1"/>
    </source>
</evidence>